<comment type="caution">
    <text evidence="2">The sequence shown here is derived from an EMBL/GenBank/DDBJ whole genome shotgun (WGS) entry which is preliminary data.</text>
</comment>
<evidence type="ECO:0000313" key="2">
    <source>
        <dbReference type="EMBL" id="KAK7354490.1"/>
    </source>
</evidence>
<accession>A0AAN9MH12</accession>
<evidence type="ECO:0000313" key="3">
    <source>
        <dbReference type="Proteomes" id="UP001374584"/>
    </source>
</evidence>
<feature type="transmembrane region" description="Helical" evidence="1">
    <location>
        <begin position="6"/>
        <end position="24"/>
    </location>
</feature>
<evidence type="ECO:0000256" key="1">
    <source>
        <dbReference type="SAM" id="Phobius"/>
    </source>
</evidence>
<name>A0AAN9MH12_PHACN</name>
<protein>
    <submittedName>
        <fullName evidence="2">Uncharacterized protein</fullName>
    </submittedName>
</protein>
<reference evidence="2 3" key="1">
    <citation type="submission" date="2024-01" db="EMBL/GenBank/DDBJ databases">
        <title>The genomes of 5 underutilized Papilionoideae crops provide insights into root nodulation and disease resistanc.</title>
        <authorList>
            <person name="Jiang F."/>
        </authorList>
    </citation>
    <scope>NUCLEOTIDE SEQUENCE [LARGE SCALE GENOMIC DNA]</scope>
    <source>
        <strain evidence="2">JINMINGXINNONG_FW02</strain>
        <tissue evidence="2">Leaves</tissue>
    </source>
</reference>
<dbReference type="AlphaFoldDB" id="A0AAN9MH12"/>
<keyword evidence="1" id="KW-1133">Transmembrane helix</keyword>
<proteinExistence type="predicted"/>
<dbReference type="EMBL" id="JAYMYR010000007">
    <property type="protein sequence ID" value="KAK7354490.1"/>
    <property type="molecule type" value="Genomic_DNA"/>
</dbReference>
<sequence length="134" mass="15188">MTVEQRYLSHGFVLYSVPVIVLLVQGDESERIMQLRLDKIRCLNGRMFGFLCVPHTFNKLSNLLALRKSSVGQSTIIEKCVEGVEHSSKDNDTIDRKGDAETKKAISNFRTLLLKDVAAAGEKGFRHTQDMFER</sequence>
<organism evidence="2 3">
    <name type="scientific">Phaseolus coccineus</name>
    <name type="common">Scarlet runner bean</name>
    <name type="synonym">Phaseolus multiflorus</name>
    <dbReference type="NCBI Taxonomy" id="3886"/>
    <lineage>
        <taxon>Eukaryota</taxon>
        <taxon>Viridiplantae</taxon>
        <taxon>Streptophyta</taxon>
        <taxon>Embryophyta</taxon>
        <taxon>Tracheophyta</taxon>
        <taxon>Spermatophyta</taxon>
        <taxon>Magnoliopsida</taxon>
        <taxon>eudicotyledons</taxon>
        <taxon>Gunneridae</taxon>
        <taxon>Pentapetalae</taxon>
        <taxon>rosids</taxon>
        <taxon>fabids</taxon>
        <taxon>Fabales</taxon>
        <taxon>Fabaceae</taxon>
        <taxon>Papilionoideae</taxon>
        <taxon>50 kb inversion clade</taxon>
        <taxon>NPAAA clade</taxon>
        <taxon>indigoferoid/millettioid clade</taxon>
        <taxon>Phaseoleae</taxon>
        <taxon>Phaseolus</taxon>
    </lineage>
</organism>
<keyword evidence="1" id="KW-0472">Membrane</keyword>
<keyword evidence="1" id="KW-0812">Transmembrane</keyword>
<gene>
    <name evidence="2" type="ORF">VNO80_19954</name>
</gene>
<dbReference type="Proteomes" id="UP001374584">
    <property type="component" value="Unassembled WGS sequence"/>
</dbReference>
<keyword evidence="3" id="KW-1185">Reference proteome</keyword>